<dbReference type="PANTHER" id="PTHR11802">
    <property type="entry name" value="SERINE PROTEASE FAMILY S10 SERINE CARBOXYPEPTIDASE"/>
    <property type="match status" value="1"/>
</dbReference>
<keyword evidence="2" id="KW-0645">Protease</keyword>
<dbReference type="PANTHER" id="PTHR11802:SF201">
    <property type="entry name" value="CARBOXYPEPTIDASE"/>
    <property type="match status" value="1"/>
</dbReference>
<protein>
    <recommendedName>
        <fullName evidence="2">Carboxypeptidase</fullName>
        <ecNumber evidence="2">3.4.16.-</ecNumber>
    </recommendedName>
</protein>
<evidence type="ECO:0000313" key="3">
    <source>
        <dbReference type="EMBL" id="CAB9504183.1"/>
    </source>
</evidence>
<keyword evidence="2 3" id="KW-0121">Carboxypeptidase</keyword>
<dbReference type="PRINTS" id="PR00724">
    <property type="entry name" value="CRBOXYPTASEC"/>
</dbReference>
<keyword evidence="4" id="KW-1185">Reference proteome</keyword>
<dbReference type="GO" id="GO:0006508">
    <property type="term" value="P:proteolysis"/>
    <property type="evidence" value="ECO:0007669"/>
    <property type="project" value="UniProtKB-KW"/>
</dbReference>
<dbReference type="GO" id="GO:0004185">
    <property type="term" value="F:serine-type carboxypeptidase activity"/>
    <property type="evidence" value="ECO:0007669"/>
    <property type="project" value="UniProtKB-UniRule"/>
</dbReference>
<dbReference type="InterPro" id="IPR018202">
    <property type="entry name" value="Ser_caboxypep_ser_AS"/>
</dbReference>
<dbReference type="InterPro" id="IPR001563">
    <property type="entry name" value="Peptidase_S10"/>
</dbReference>
<evidence type="ECO:0000256" key="2">
    <source>
        <dbReference type="RuleBase" id="RU361156"/>
    </source>
</evidence>
<comment type="caution">
    <text evidence="3">The sequence shown here is derived from an EMBL/GenBank/DDBJ whole genome shotgun (WGS) entry which is preliminary data.</text>
</comment>
<evidence type="ECO:0000256" key="1">
    <source>
        <dbReference type="ARBA" id="ARBA00009431"/>
    </source>
</evidence>
<feature type="chain" id="PRO_5040546709" description="Carboxypeptidase" evidence="2">
    <location>
        <begin position="21"/>
        <end position="609"/>
    </location>
</feature>
<dbReference type="Proteomes" id="UP001153069">
    <property type="component" value="Unassembled WGS sequence"/>
</dbReference>
<dbReference type="Gene3D" id="3.40.50.1820">
    <property type="entry name" value="alpha/beta hydrolase"/>
    <property type="match status" value="1"/>
</dbReference>
<dbReference type="EC" id="3.4.16.-" evidence="2"/>
<dbReference type="AlphaFoldDB" id="A0A9N8DJK8"/>
<dbReference type="InterPro" id="IPR029058">
    <property type="entry name" value="AB_hydrolase_fold"/>
</dbReference>
<proteinExistence type="inferred from homology"/>
<dbReference type="Pfam" id="PF00450">
    <property type="entry name" value="Peptidase_S10"/>
    <property type="match status" value="1"/>
</dbReference>
<dbReference type="PROSITE" id="PS00131">
    <property type="entry name" value="CARBOXYPEPT_SER_SER"/>
    <property type="match status" value="1"/>
</dbReference>
<dbReference type="OrthoDB" id="443318at2759"/>
<evidence type="ECO:0000313" key="4">
    <source>
        <dbReference type="Proteomes" id="UP001153069"/>
    </source>
</evidence>
<dbReference type="SUPFAM" id="SSF53474">
    <property type="entry name" value="alpha/beta-Hydrolases"/>
    <property type="match status" value="1"/>
</dbReference>
<keyword evidence="2" id="KW-0378">Hydrolase</keyword>
<dbReference type="EMBL" id="CAICTM010000187">
    <property type="protein sequence ID" value="CAB9504183.1"/>
    <property type="molecule type" value="Genomic_DNA"/>
</dbReference>
<comment type="similarity">
    <text evidence="1 2">Belongs to the peptidase S10 family.</text>
</comment>
<organism evidence="3 4">
    <name type="scientific">Seminavis robusta</name>
    <dbReference type="NCBI Taxonomy" id="568900"/>
    <lineage>
        <taxon>Eukaryota</taxon>
        <taxon>Sar</taxon>
        <taxon>Stramenopiles</taxon>
        <taxon>Ochrophyta</taxon>
        <taxon>Bacillariophyta</taxon>
        <taxon>Bacillariophyceae</taxon>
        <taxon>Bacillariophycidae</taxon>
        <taxon>Naviculales</taxon>
        <taxon>Naviculaceae</taxon>
        <taxon>Seminavis</taxon>
    </lineage>
</organism>
<accession>A0A9N8DJK8</accession>
<reference evidence="3" key="1">
    <citation type="submission" date="2020-06" db="EMBL/GenBank/DDBJ databases">
        <authorList>
            <consortium name="Plant Systems Biology data submission"/>
        </authorList>
    </citation>
    <scope>NUCLEOTIDE SEQUENCE</scope>
    <source>
        <strain evidence="3">D6</strain>
    </source>
</reference>
<name>A0A9N8DJK8_9STRA</name>
<sequence>MKLLGVLSSSLLLCCSPVSAAPLGDLVDYLPGYGRPPTPQFSGFLNATAGCDTATNGNGCYLHYWLALAEEDPWNKPTILWLNGGPGSSSILGFLQELGPLLMNATGGLMDNPYGWTKVANVFALEAPVGVGYSYCENQKKGTVCKNTDKFTASASRAAMVDFFQDKFPELGQNDFFIVGESYAGVYIPTLTKEILDHAAEQVPLKGIAVGDPCTDNTAQQDSMDSLWYGFKYGLVDEQTYDLLWNKCNVRSPNLMTQGGKHLVAAQLNAKLQAKKEELLLLLQDNNNDNVDIDKALRDHAEELWSDLKIVNRRRHNQPGHDETPECRLAQRKYLLSTSAGLSQGWSDLYIDDYSLFAPVSNKEDEDMATWMIRDDVRKALHVQDAPTKQWPHDDTIGFDYTKEYDACNNHFDEGAWSMINFYQDIVPRLKIAFVYNGDTDPCVTYEGTRTAIKRVGFPELDGGAYRPWFFNHTATTIELLAEKAPLFGPGLLVQDMGPQMAGHIVNYENNLSFLTFHGSGHMVPQFRPQSALHMVEKLVNYQDLSPLLAKNDTLTSMSDNDYGEYMNQWTESAQTAPFVKEAVWAPERRGTAAAAWESWSAVQASAKR</sequence>
<keyword evidence="2" id="KW-0732">Signal</keyword>
<feature type="signal peptide" evidence="2">
    <location>
        <begin position="1"/>
        <end position="20"/>
    </location>
</feature>
<gene>
    <name evidence="3" type="ORF">SEMRO_188_G081310.1</name>
</gene>